<feature type="transmembrane region" description="Helical" evidence="1">
    <location>
        <begin position="294"/>
        <end position="312"/>
    </location>
</feature>
<gene>
    <name evidence="4" type="ORF">D0Y53_04175</name>
</gene>
<proteinExistence type="predicted"/>
<feature type="transmembrane region" description="Helical" evidence="1">
    <location>
        <begin position="174"/>
        <end position="195"/>
    </location>
</feature>
<dbReference type="InterPro" id="IPR043968">
    <property type="entry name" value="SGNH"/>
</dbReference>
<keyword evidence="5" id="KW-1185">Reference proteome</keyword>
<sequence>MVSERAAGSGRAGADVKTFRTDIQALRGLAVLLVILQHARADFIGAGYLGVDIFFVISGYLITGMLAKDIGRGSFRFASFYFRRAKRLLPAAYVTFAATALAAFFVLDASEWRDFTRQLAGAVSFTGNFVLLHQTGYFEGAAALKPLLHVWSLAIEEQYYLLLPAAMALVPRRFWFVGNLLLLGASFALCAAWAFARPEAAFYLLPTRIWELAIGSLAALGTVRSDVLRAWIARLFLPALAALVAIPVWPVPGPDFVNIAIVCVATLLVIVRRHDALQDRPIPDALAKVGDASYSLYLVHWPVFALLNNVYAGDPSFGEPGPEVLAAATVTALLLGFALYRYVERPVRQLEFRYPRRWMAAAVGASLCLALVPFTIAARTSTRQASGPAVDYAWLRRDNVGFDDVCDGYRRLEYTQRCSNARQPTTLVWGDSFAMHLVPGLAATMRGGILQATKSACGPLLGLAQIHQEYTREFAERCLTFNDSVIAHLAAHPEIRTVVLSSPFYEYFDPARRMLHVVDGHARIVEPDAAMALDALVATIARIRTLGRRVAIVAPPPSTGFDYSHCLERKARNRTLFGRFIDCNIPVAQYHASKHEVFAFLQQVRTRADVEVVSFDPFLCDEKECRTELGGTFLYRDEGHLSNDGSVALAKAMHLDALIAQAAK</sequence>
<comment type="caution">
    <text evidence="4">The sequence shown here is derived from an EMBL/GenBank/DDBJ whole genome shotgun (WGS) entry which is preliminary data.</text>
</comment>
<dbReference type="InterPro" id="IPR002656">
    <property type="entry name" value="Acyl_transf_3_dom"/>
</dbReference>
<feature type="transmembrane region" description="Helical" evidence="1">
    <location>
        <begin position="324"/>
        <end position="343"/>
    </location>
</feature>
<name>A0A372DPQ7_9GAMM</name>
<reference evidence="4 5" key="1">
    <citation type="submission" date="2018-08" db="EMBL/GenBank/DDBJ databases">
        <title>Lysobacter weifangensis sp. nov., a new member of the family 'Xanthomonadaceae', isolated from soil in a farmland.</title>
        <authorList>
            <person name="Zhao H."/>
        </authorList>
    </citation>
    <scope>NUCLEOTIDE SEQUENCE [LARGE SCALE GENOMIC DNA]</scope>
    <source>
        <strain evidence="4 5">WF-2</strain>
    </source>
</reference>
<feature type="domain" description="SGNH" evidence="3">
    <location>
        <begin position="416"/>
        <end position="653"/>
    </location>
</feature>
<dbReference type="Pfam" id="PF01757">
    <property type="entry name" value="Acyl_transf_3"/>
    <property type="match status" value="1"/>
</dbReference>
<feature type="transmembrane region" description="Helical" evidence="1">
    <location>
        <begin position="256"/>
        <end position="273"/>
    </location>
</feature>
<keyword evidence="1" id="KW-1133">Transmembrane helix</keyword>
<evidence type="ECO:0000313" key="4">
    <source>
        <dbReference type="EMBL" id="RFP61519.1"/>
    </source>
</evidence>
<keyword evidence="1" id="KW-0812">Transmembrane</keyword>
<dbReference type="PANTHER" id="PTHR23028:SF53">
    <property type="entry name" value="ACYL_TRANSF_3 DOMAIN-CONTAINING PROTEIN"/>
    <property type="match status" value="1"/>
</dbReference>
<dbReference type="AlphaFoldDB" id="A0A372DPQ7"/>
<evidence type="ECO:0000259" key="2">
    <source>
        <dbReference type="Pfam" id="PF01757"/>
    </source>
</evidence>
<evidence type="ECO:0000256" key="1">
    <source>
        <dbReference type="SAM" id="Phobius"/>
    </source>
</evidence>
<dbReference type="PANTHER" id="PTHR23028">
    <property type="entry name" value="ACETYLTRANSFERASE"/>
    <property type="match status" value="1"/>
</dbReference>
<dbReference type="InterPro" id="IPR050879">
    <property type="entry name" value="Acyltransferase_3"/>
</dbReference>
<keyword evidence="1" id="KW-0472">Membrane</keyword>
<feature type="transmembrane region" description="Helical" evidence="1">
    <location>
        <begin position="43"/>
        <end position="67"/>
    </location>
</feature>
<evidence type="ECO:0000259" key="3">
    <source>
        <dbReference type="Pfam" id="PF19040"/>
    </source>
</evidence>
<dbReference type="EMBL" id="QVPD01000003">
    <property type="protein sequence ID" value="RFP61519.1"/>
    <property type="molecule type" value="Genomic_DNA"/>
</dbReference>
<protein>
    <submittedName>
        <fullName evidence="4">Acyltransferase</fullName>
    </submittedName>
</protein>
<dbReference type="Pfam" id="PF19040">
    <property type="entry name" value="SGNH"/>
    <property type="match status" value="1"/>
</dbReference>
<evidence type="ECO:0000313" key="5">
    <source>
        <dbReference type="Proteomes" id="UP000262917"/>
    </source>
</evidence>
<dbReference type="GO" id="GO:0016747">
    <property type="term" value="F:acyltransferase activity, transferring groups other than amino-acyl groups"/>
    <property type="evidence" value="ECO:0007669"/>
    <property type="project" value="InterPro"/>
</dbReference>
<feature type="domain" description="Acyltransferase 3" evidence="2">
    <location>
        <begin position="22"/>
        <end position="341"/>
    </location>
</feature>
<feature type="transmembrane region" description="Helical" evidence="1">
    <location>
        <begin position="232"/>
        <end position="250"/>
    </location>
</feature>
<dbReference type="GO" id="GO:0009103">
    <property type="term" value="P:lipopolysaccharide biosynthetic process"/>
    <property type="evidence" value="ECO:0007669"/>
    <property type="project" value="TreeGrafter"/>
</dbReference>
<organism evidence="4 5">
    <name type="scientific">Cognatiluteimonas weifangensis</name>
    <dbReference type="NCBI Taxonomy" id="2303539"/>
    <lineage>
        <taxon>Bacteria</taxon>
        <taxon>Pseudomonadati</taxon>
        <taxon>Pseudomonadota</taxon>
        <taxon>Gammaproteobacteria</taxon>
        <taxon>Lysobacterales</taxon>
        <taxon>Lysobacteraceae</taxon>
        <taxon>Cognatiluteimonas</taxon>
    </lineage>
</organism>
<dbReference type="GO" id="GO:0016020">
    <property type="term" value="C:membrane"/>
    <property type="evidence" value="ECO:0007669"/>
    <property type="project" value="TreeGrafter"/>
</dbReference>
<keyword evidence="4" id="KW-0012">Acyltransferase</keyword>
<accession>A0A372DPQ7</accession>
<feature type="transmembrane region" description="Helical" evidence="1">
    <location>
        <begin position="358"/>
        <end position="378"/>
    </location>
</feature>
<keyword evidence="4" id="KW-0808">Transferase</keyword>
<dbReference type="Proteomes" id="UP000262917">
    <property type="component" value="Unassembled WGS sequence"/>
</dbReference>
<feature type="transmembrane region" description="Helical" evidence="1">
    <location>
        <begin position="201"/>
        <end position="220"/>
    </location>
</feature>
<feature type="transmembrane region" description="Helical" evidence="1">
    <location>
        <begin position="88"/>
        <end position="107"/>
    </location>
</feature>